<keyword evidence="2" id="KW-1185">Reference proteome</keyword>
<dbReference type="Proteomes" id="UP000317940">
    <property type="component" value="Unassembled WGS sequence"/>
</dbReference>
<dbReference type="InterPro" id="IPR001646">
    <property type="entry name" value="5peptide_repeat"/>
</dbReference>
<proteinExistence type="predicted"/>
<organism evidence="1 2">
    <name type="scientific">Kitasatospora viridis</name>
    <dbReference type="NCBI Taxonomy" id="281105"/>
    <lineage>
        <taxon>Bacteria</taxon>
        <taxon>Bacillati</taxon>
        <taxon>Actinomycetota</taxon>
        <taxon>Actinomycetes</taxon>
        <taxon>Kitasatosporales</taxon>
        <taxon>Streptomycetaceae</taxon>
        <taxon>Kitasatospora</taxon>
    </lineage>
</organism>
<evidence type="ECO:0000313" key="1">
    <source>
        <dbReference type="EMBL" id="TWF91089.1"/>
    </source>
</evidence>
<dbReference type="EMBL" id="VIWT01000002">
    <property type="protein sequence ID" value="TWF91089.1"/>
    <property type="molecule type" value="Genomic_DNA"/>
</dbReference>
<evidence type="ECO:0000313" key="2">
    <source>
        <dbReference type="Proteomes" id="UP000317940"/>
    </source>
</evidence>
<name>A0A561TVF9_9ACTN</name>
<dbReference type="PANTHER" id="PTHR14136">
    <property type="entry name" value="BTB_POZ DOMAIN-CONTAINING PROTEIN KCTD9"/>
    <property type="match status" value="1"/>
</dbReference>
<dbReference type="Pfam" id="PF13599">
    <property type="entry name" value="Pentapeptide_4"/>
    <property type="match status" value="1"/>
</dbReference>
<dbReference type="Pfam" id="PF00805">
    <property type="entry name" value="Pentapeptide"/>
    <property type="match status" value="1"/>
</dbReference>
<sequence length="182" mass="19679">MDSITFGCVTVTLPSLNEPGSYLSNVTSLDSVEFDTCDLASARITDSKLSRVVFRNCKILGASLTGVALDNVLFENCKLDYTSFEQVRATGPVAFSKCVLTEASFTGCALTGAVLDACTLRLTEFGRGKYKDLDLRGNDLTSIQGVANLDKVIIDRAQQSELAEALITELDVTFGDTLNERR</sequence>
<accession>A0A561TVF9</accession>
<protein>
    <submittedName>
        <fullName evidence="1">Pentapeptide repeat protein</fullName>
    </submittedName>
</protein>
<dbReference type="PANTHER" id="PTHR14136:SF17">
    <property type="entry name" value="BTB_POZ DOMAIN-CONTAINING PROTEIN KCTD9"/>
    <property type="match status" value="1"/>
</dbReference>
<reference evidence="1 2" key="1">
    <citation type="submission" date="2019-06" db="EMBL/GenBank/DDBJ databases">
        <title>Sequencing the genomes of 1000 actinobacteria strains.</title>
        <authorList>
            <person name="Klenk H.-P."/>
        </authorList>
    </citation>
    <scope>NUCLEOTIDE SEQUENCE [LARGE SCALE GENOMIC DNA]</scope>
    <source>
        <strain evidence="1 2">DSM 44826</strain>
    </source>
</reference>
<comment type="caution">
    <text evidence="1">The sequence shown here is derived from an EMBL/GenBank/DDBJ whole genome shotgun (WGS) entry which is preliminary data.</text>
</comment>
<gene>
    <name evidence="1" type="ORF">FHX73_12201</name>
</gene>
<dbReference type="InterPro" id="IPR001611">
    <property type="entry name" value="Leu-rich_rpt"/>
</dbReference>
<dbReference type="Gene3D" id="2.160.20.80">
    <property type="entry name" value="E3 ubiquitin-protein ligase SopA"/>
    <property type="match status" value="1"/>
</dbReference>
<dbReference type="SUPFAM" id="SSF141571">
    <property type="entry name" value="Pentapeptide repeat-like"/>
    <property type="match status" value="1"/>
</dbReference>
<dbReference type="RefSeq" id="WP_170305110.1">
    <property type="nucleotide sequence ID" value="NZ_BAAAMZ010000002.1"/>
</dbReference>
<dbReference type="AlphaFoldDB" id="A0A561TVF9"/>
<dbReference type="InterPro" id="IPR051082">
    <property type="entry name" value="Pentapeptide-BTB/POZ_domain"/>
</dbReference>
<dbReference type="PROSITE" id="PS51450">
    <property type="entry name" value="LRR"/>
    <property type="match status" value="1"/>
</dbReference>